<keyword evidence="3 7" id="KW-0132">Cell division</keyword>
<name>A0A7H0I224_9ACTN</name>
<evidence type="ECO:0000256" key="4">
    <source>
        <dbReference type="ARBA" id="ARBA00022969"/>
    </source>
</evidence>
<dbReference type="KEGG" id="sgj:IAG43_30570"/>
<keyword evidence="5" id="KW-0717">Septation</keyword>
<evidence type="ECO:0000256" key="5">
    <source>
        <dbReference type="ARBA" id="ARBA00023210"/>
    </source>
</evidence>
<evidence type="ECO:0000313" key="8">
    <source>
        <dbReference type="Proteomes" id="UP000516230"/>
    </source>
</evidence>
<dbReference type="EMBL" id="CP060825">
    <property type="protein sequence ID" value="QNP66840.1"/>
    <property type="molecule type" value="Genomic_DNA"/>
</dbReference>
<proteinExistence type="inferred from homology"/>
<organism evidence="7 8">
    <name type="scientific">Streptomyces genisteinicus</name>
    <dbReference type="NCBI Taxonomy" id="2768068"/>
    <lineage>
        <taxon>Bacteria</taxon>
        <taxon>Bacillati</taxon>
        <taxon>Actinomycetota</taxon>
        <taxon>Actinomycetes</taxon>
        <taxon>Kitasatosporales</taxon>
        <taxon>Streptomycetaceae</taxon>
        <taxon>Streptomyces</taxon>
    </lineage>
</organism>
<dbReference type="Pfam" id="PF04686">
    <property type="entry name" value="SsgA"/>
    <property type="match status" value="1"/>
</dbReference>
<dbReference type="Proteomes" id="UP000516230">
    <property type="component" value="Chromosome"/>
</dbReference>
<sequence length="141" mass="15175">MATFSDGSLPDQRSTTRRVIAHQVREDTRIPVTTTLRYDSRDPYAVGFVFHVAPGADVVWYVDRGMLHAGVDAPAGTGDVRVSPSPGGEVLLDLDRDGHRALIAVDRGPLVKLLRKSYALVPLGGESAHLDWTAVTDALAS</sequence>
<accession>A0A7H0I224</accession>
<dbReference type="Gene3D" id="2.30.31.20">
    <property type="entry name" value="Sporulation-specific cell division protein SsgB"/>
    <property type="match status" value="1"/>
</dbReference>
<keyword evidence="8" id="KW-1185">Reference proteome</keyword>
<dbReference type="AlphaFoldDB" id="A0A7H0I224"/>
<evidence type="ECO:0000256" key="3">
    <source>
        <dbReference type="ARBA" id="ARBA00022618"/>
    </source>
</evidence>
<gene>
    <name evidence="7" type="ORF">IAG43_30570</name>
</gene>
<dbReference type="RefSeq" id="WP_187743896.1">
    <property type="nucleotide sequence ID" value="NZ_CP060825.1"/>
</dbReference>
<dbReference type="GO" id="GO:0000917">
    <property type="term" value="P:division septum assembly"/>
    <property type="evidence" value="ECO:0007669"/>
    <property type="project" value="UniProtKB-KW"/>
</dbReference>
<keyword evidence="4" id="KW-0749">Sporulation</keyword>
<keyword evidence="6" id="KW-0131">Cell cycle</keyword>
<dbReference type="GO" id="GO:0030428">
    <property type="term" value="C:cell septum"/>
    <property type="evidence" value="ECO:0007669"/>
    <property type="project" value="UniProtKB-SubCell"/>
</dbReference>
<dbReference type="InterPro" id="IPR038658">
    <property type="entry name" value="SsgB_sf"/>
</dbReference>
<dbReference type="InterPro" id="IPR006776">
    <property type="entry name" value="SsgB"/>
</dbReference>
<comment type="subcellular location">
    <subcellularLocation>
        <location evidence="1">Cell septum</location>
    </subcellularLocation>
</comment>
<protein>
    <submittedName>
        <fullName evidence="7">SsgA family sporulation/cell division regulator</fullName>
    </submittedName>
</protein>
<evidence type="ECO:0000256" key="6">
    <source>
        <dbReference type="ARBA" id="ARBA00023306"/>
    </source>
</evidence>
<evidence type="ECO:0000313" key="7">
    <source>
        <dbReference type="EMBL" id="QNP66840.1"/>
    </source>
</evidence>
<dbReference type="GO" id="GO:0030435">
    <property type="term" value="P:sporulation resulting in formation of a cellular spore"/>
    <property type="evidence" value="ECO:0007669"/>
    <property type="project" value="UniProtKB-KW"/>
</dbReference>
<evidence type="ECO:0000256" key="1">
    <source>
        <dbReference type="ARBA" id="ARBA00004431"/>
    </source>
</evidence>
<reference evidence="7 8" key="1">
    <citation type="submission" date="2020-08" db="EMBL/GenBank/DDBJ databases">
        <title>A novel species.</title>
        <authorList>
            <person name="Gao J."/>
        </authorList>
    </citation>
    <scope>NUCLEOTIDE SEQUENCE [LARGE SCALE GENOMIC DNA]</scope>
    <source>
        <strain evidence="7 8">CRPJ-33</strain>
    </source>
</reference>
<comment type="similarity">
    <text evidence="2">Belongs to the SsgA family.</text>
</comment>
<evidence type="ECO:0000256" key="2">
    <source>
        <dbReference type="ARBA" id="ARBA00009323"/>
    </source>
</evidence>